<reference evidence="2 3" key="2">
    <citation type="submission" date="2014-09" db="EMBL/GenBank/DDBJ databases">
        <authorList>
            <consortium name="NBRP consortium"/>
            <person name="Sawabe T."/>
            <person name="Meirelles P."/>
            <person name="Nakanishi M."/>
            <person name="Sayaka M."/>
            <person name="Hattori M."/>
            <person name="Ohkuma M."/>
        </authorList>
    </citation>
    <scope>NUCLEOTIDE SEQUENCE [LARGE SCALE GENOMIC DNA]</scope>
    <source>
        <strain evidence="2 3">JCM 19240</strain>
    </source>
</reference>
<sequence length="323" mass="37421">MKHLILLTVSVILAGTVILYVNSINPPLMQDTTTKRAKENTNNAVLITDSTSKASVGASALPKTRKQDELTTNLEHYAHQLQSTKGKKLIESLESFWRSCLYQSSCEDSLIALRQILSPEYFELVKNYPELSRLWQQRLGNFVFESNQSLTFRIAQFKHQAKLVWGEWAEVLLSDEFATYDFTLELQNLTPENPEQYQEAFETLLASSQEHDLGLDSNLARFEKAVSSLPDTMNNQEKSAFIDELERTYLSPTQRQDIQTREQQVTAQQTRVRDYHVELNQLENKLSQQRRTEHAGLSDAQWQTLYQQQVSEFRREFFANTER</sequence>
<accession>A0A090TXJ8</accession>
<comment type="caution">
    <text evidence="2">The sequence shown here is derived from an EMBL/GenBank/DDBJ whole genome shotgun (WGS) entry which is preliminary data.</text>
</comment>
<feature type="coiled-coil region" evidence="1">
    <location>
        <begin position="265"/>
        <end position="292"/>
    </location>
</feature>
<name>A0A090TXJ8_9VIBR</name>
<dbReference type="OrthoDB" id="6316113at2"/>
<reference evidence="2 3" key="1">
    <citation type="submission" date="2014-09" db="EMBL/GenBank/DDBJ databases">
        <title>Vibrio maritimus JCM 19240. (C210) whole genome shotgun sequence.</title>
        <authorList>
            <person name="Sawabe T."/>
            <person name="Meirelles P."/>
            <person name="Nakanishi M."/>
            <person name="Sayaka M."/>
            <person name="Hattori M."/>
            <person name="Ohkuma M."/>
        </authorList>
    </citation>
    <scope>NUCLEOTIDE SEQUENCE [LARGE SCALE GENOMIC DNA]</scope>
    <source>
        <strain evidence="2 3">JCM 19240</strain>
    </source>
</reference>
<evidence type="ECO:0000313" key="3">
    <source>
        <dbReference type="Proteomes" id="UP000029224"/>
    </source>
</evidence>
<evidence type="ECO:0000313" key="2">
    <source>
        <dbReference type="EMBL" id="GAL35592.1"/>
    </source>
</evidence>
<proteinExistence type="predicted"/>
<organism evidence="2 3">
    <name type="scientific">Vibrio maritimus</name>
    <dbReference type="NCBI Taxonomy" id="990268"/>
    <lineage>
        <taxon>Bacteria</taxon>
        <taxon>Pseudomonadati</taxon>
        <taxon>Pseudomonadota</taxon>
        <taxon>Gammaproteobacteria</taxon>
        <taxon>Vibrionales</taxon>
        <taxon>Vibrionaceae</taxon>
        <taxon>Vibrio</taxon>
    </lineage>
</organism>
<keyword evidence="1" id="KW-0175">Coiled coil</keyword>
<dbReference type="AlphaFoldDB" id="A0A090TXJ8"/>
<gene>
    <name evidence="2" type="ORF">JCM19240_439</name>
</gene>
<keyword evidence="3" id="KW-1185">Reference proteome</keyword>
<dbReference type="Proteomes" id="UP000029224">
    <property type="component" value="Unassembled WGS sequence"/>
</dbReference>
<dbReference type="EMBL" id="BBMT01000007">
    <property type="protein sequence ID" value="GAL35592.1"/>
    <property type="molecule type" value="Genomic_DNA"/>
</dbReference>
<evidence type="ECO:0000256" key="1">
    <source>
        <dbReference type="SAM" id="Coils"/>
    </source>
</evidence>
<protein>
    <submittedName>
        <fullName evidence="2">Chromosome segregation ATPase</fullName>
    </submittedName>
</protein>